<gene>
    <name evidence="2" type="ORF">M407DRAFT_241563</name>
</gene>
<reference evidence="3" key="2">
    <citation type="submission" date="2015-01" db="EMBL/GenBank/DDBJ databases">
        <title>Evolutionary Origins and Diversification of the Mycorrhizal Mutualists.</title>
        <authorList>
            <consortium name="DOE Joint Genome Institute"/>
            <consortium name="Mycorrhizal Genomics Consortium"/>
            <person name="Kohler A."/>
            <person name="Kuo A."/>
            <person name="Nagy L.G."/>
            <person name="Floudas D."/>
            <person name="Copeland A."/>
            <person name="Barry K.W."/>
            <person name="Cichocki N."/>
            <person name="Veneault-Fourrey C."/>
            <person name="LaButti K."/>
            <person name="Lindquist E.A."/>
            <person name="Lipzen A."/>
            <person name="Lundell T."/>
            <person name="Morin E."/>
            <person name="Murat C."/>
            <person name="Riley R."/>
            <person name="Ohm R."/>
            <person name="Sun H."/>
            <person name="Tunlid A."/>
            <person name="Henrissat B."/>
            <person name="Grigoriev I.V."/>
            <person name="Hibbett D.S."/>
            <person name="Martin F."/>
        </authorList>
    </citation>
    <scope>NUCLEOTIDE SEQUENCE [LARGE SCALE GENOMIC DNA]</scope>
    <source>
        <strain evidence="3">MUT 4182</strain>
    </source>
</reference>
<protein>
    <submittedName>
        <fullName evidence="2">Uncharacterized protein</fullName>
    </submittedName>
</protein>
<dbReference type="EMBL" id="KN822957">
    <property type="protein sequence ID" value="KIO32143.1"/>
    <property type="molecule type" value="Genomic_DNA"/>
</dbReference>
<accession>A0A0C3LDX6</accession>
<organism evidence="2 3">
    <name type="scientific">Tulasnella calospora MUT 4182</name>
    <dbReference type="NCBI Taxonomy" id="1051891"/>
    <lineage>
        <taxon>Eukaryota</taxon>
        <taxon>Fungi</taxon>
        <taxon>Dikarya</taxon>
        <taxon>Basidiomycota</taxon>
        <taxon>Agaricomycotina</taxon>
        <taxon>Agaricomycetes</taxon>
        <taxon>Cantharellales</taxon>
        <taxon>Tulasnellaceae</taxon>
        <taxon>Tulasnella</taxon>
    </lineage>
</organism>
<dbReference type="AlphaFoldDB" id="A0A0C3LDX6"/>
<feature type="region of interest" description="Disordered" evidence="1">
    <location>
        <begin position="1"/>
        <end position="60"/>
    </location>
</feature>
<dbReference type="Proteomes" id="UP000054248">
    <property type="component" value="Unassembled WGS sequence"/>
</dbReference>
<name>A0A0C3LDX6_9AGAM</name>
<feature type="compositionally biased region" description="Basic and acidic residues" evidence="1">
    <location>
        <begin position="51"/>
        <end position="60"/>
    </location>
</feature>
<reference evidence="2 3" key="1">
    <citation type="submission" date="2014-04" db="EMBL/GenBank/DDBJ databases">
        <authorList>
            <consortium name="DOE Joint Genome Institute"/>
            <person name="Kuo A."/>
            <person name="Girlanda M."/>
            <person name="Perotto S."/>
            <person name="Kohler A."/>
            <person name="Nagy L.G."/>
            <person name="Floudas D."/>
            <person name="Copeland A."/>
            <person name="Barry K.W."/>
            <person name="Cichocki N."/>
            <person name="Veneault-Fourrey C."/>
            <person name="LaButti K."/>
            <person name="Lindquist E.A."/>
            <person name="Lipzen A."/>
            <person name="Lundell T."/>
            <person name="Morin E."/>
            <person name="Murat C."/>
            <person name="Sun H."/>
            <person name="Tunlid A."/>
            <person name="Henrissat B."/>
            <person name="Grigoriev I.V."/>
            <person name="Hibbett D.S."/>
            <person name="Martin F."/>
            <person name="Nordberg H.P."/>
            <person name="Cantor M.N."/>
            <person name="Hua S.X."/>
        </authorList>
    </citation>
    <scope>NUCLEOTIDE SEQUENCE [LARGE SCALE GENOMIC DNA]</scope>
    <source>
        <strain evidence="2 3">MUT 4182</strain>
    </source>
</reference>
<evidence type="ECO:0000313" key="3">
    <source>
        <dbReference type="Proteomes" id="UP000054248"/>
    </source>
</evidence>
<keyword evidence="3" id="KW-1185">Reference proteome</keyword>
<sequence>MNSAQSSYWASKVSGGLSSDNRIALSRYRGSRNPGVPDRVSTLESRQTRSQKMEKSNMSH</sequence>
<proteinExistence type="predicted"/>
<evidence type="ECO:0000313" key="2">
    <source>
        <dbReference type="EMBL" id="KIO32143.1"/>
    </source>
</evidence>
<dbReference type="HOGENOM" id="CLU_2943533_0_0_1"/>
<evidence type="ECO:0000256" key="1">
    <source>
        <dbReference type="SAM" id="MobiDB-lite"/>
    </source>
</evidence>